<feature type="signal peptide" evidence="7">
    <location>
        <begin position="1"/>
        <end position="24"/>
    </location>
</feature>
<comment type="similarity">
    <text evidence="1">Belongs to the peptidase C13 family.</text>
</comment>
<keyword evidence="2" id="KW-0645">Protease</keyword>
<dbReference type="Gene3D" id="1.10.132.130">
    <property type="match status" value="2"/>
</dbReference>
<feature type="domain" description="Legumain prodomain" evidence="8">
    <location>
        <begin position="406"/>
        <end position="449"/>
    </location>
</feature>
<feature type="active site" description="Nucleophile" evidence="6">
    <location>
        <position position="213"/>
    </location>
</feature>
<reference evidence="9 10" key="1">
    <citation type="submission" date="2022-03" db="EMBL/GenBank/DDBJ databases">
        <authorList>
            <person name="Nunn A."/>
            <person name="Chopra R."/>
            <person name="Nunn A."/>
            <person name="Contreras Garrido A."/>
        </authorList>
    </citation>
    <scope>NUCLEOTIDE SEQUENCE [LARGE SCALE GENOMIC DNA]</scope>
</reference>
<dbReference type="PANTHER" id="PTHR12000">
    <property type="entry name" value="HEMOGLOBINASE FAMILY MEMBER"/>
    <property type="match status" value="1"/>
</dbReference>
<feature type="chain" id="PRO_5043953330" description="Legumain prodomain domain-containing protein" evidence="7">
    <location>
        <begin position="25"/>
        <end position="466"/>
    </location>
</feature>
<dbReference type="Pfam" id="PF20985">
    <property type="entry name" value="Legum_prodom"/>
    <property type="match status" value="1"/>
</dbReference>
<dbReference type="PRINTS" id="PR00776">
    <property type="entry name" value="HEMOGLOBNASE"/>
</dbReference>
<keyword evidence="3 7" id="KW-0732">Signal</keyword>
<evidence type="ECO:0000313" key="10">
    <source>
        <dbReference type="Proteomes" id="UP000836841"/>
    </source>
</evidence>
<dbReference type="Proteomes" id="UP000836841">
    <property type="component" value="Chromosome 4"/>
</dbReference>
<dbReference type="FunFam" id="3.40.50.1460:FF:000005">
    <property type="entry name" value="Vacuolar-processing enzyme beta-isozyme"/>
    <property type="match status" value="1"/>
</dbReference>
<evidence type="ECO:0000313" key="9">
    <source>
        <dbReference type="EMBL" id="CAH2060831.1"/>
    </source>
</evidence>
<proteinExistence type="inferred from homology"/>
<dbReference type="Gene3D" id="3.40.50.1460">
    <property type="match status" value="1"/>
</dbReference>
<dbReference type="EMBL" id="OU466860">
    <property type="protein sequence ID" value="CAH2060831.1"/>
    <property type="molecule type" value="Genomic_DNA"/>
</dbReference>
<evidence type="ECO:0000256" key="5">
    <source>
        <dbReference type="ARBA" id="ARBA00022807"/>
    </source>
</evidence>
<evidence type="ECO:0000256" key="2">
    <source>
        <dbReference type="ARBA" id="ARBA00022670"/>
    </source>
</evidence>
<keyword evidence="5" id="KW-0788">Thiol protease</keyword>
<accession>A0AAU9S6J2</accession>
<keyword evidence="4" id="KW-0378">Hydrolase</keyword>
<dbReference type="AlphaFoldDB" id="A0AAU9S6J2"/>
<dbReference type="GO" id="GO:0004197">
    <property type="term" value="F:cysteine-type endopeptidase activity"/>
    <property type="evidence" value="ECO:0007669"/>
    <property type="project" value="InterPro"/>
</dbReference>
<dbReference type="InterPro" id="IPR001096">
    <property type="entry name" value="Peptidase_C13"/>
</dbReference>
<keyword evidence="10" id="KW-1185">Reference proteome</keyword>
<feature type="active site" evidence="6">
    <location>
        <position position="171"/>
    </location>
</feature>
<dbReference type="InterPro" id="IPR043577">
    <property type="entry name" value="AE"/>
</dbReference>
<evidence type="ECO:0000259" key="8">
    <source>
        <dbReference type="Pfam" id="PF20985"/>
    </source>
</evidence>
<dbReference type="PANTHER" id="PTHR12000:SF33">
    <property type="entry name" value="VACUOLAR-PROCESSING ENZYME ALPHA-ISOZYME"/>
    <property type="match status" value="1"/>
</dbReference>
<dbReference type="GO" id="GO:0051603">
    <property type="term" value="P:proteolysis involved in protein catabolic process"/>
    <property type="evidence" value="ECO:0007669"/>
    <property type="project" value="InterPro"/>
</dbReference>
<evidence type="ECO:0000256" key="7">
    <source>
        <dbReference type="SAM" id="SignalP"/>
    </source>
</evidence>
<dbReference type="InterPro" id="IPR048501">
    <property type="entry name" value="Legum_prodom"/>
</dbReference>
<dbReference type="PIRSF" id="PIRSF500139">
    <property type="entry name" value="AE"/>
    <property type="match status" value="1"/>
</dbReference>
<name>A0AAU9S6J2_THLAR</name>
<sequence>MSRVTVTVTVSFLAFFISLVAVSGDVIRLPSQASKFFRKAENDDGDDSPAGNKWAVLVAGSSGYWNYRHQADVCHAYQLLRKGGVKEDNIVVFMYDDIAKNKENPRPGIIINSPNGDDVYNGVPKDYTGKDVNVGNLFAVILGNKTALKGGSAKVVNSGPNDHIFIYYSDHGGPGVLGMPTSPYLYANDLNDVLKKKHASGTYKSLVFYLEACESGSIFEGLLPEDLNIYATTASNAEESSWGTYCPGDDPSLPSEYETCLGDLYSVSWMEDSDKHNLQTESLHQQYELVKKRTAGSDSSYGSHVMEFGDVGLSKEKLVLYMGTNPDNENVTFVDENSLKLPLRVTNQRDADLVHFWDKYQKAPEGSARKAEAQKQVLEAMSHRLHVDNSVQLIGELLFGILEGPSVRAFESHCGSLSQYGIKHMRSIANICNAGIKMEQMEEAAMQACPTIPAGSWSSLHRGFSA</sequence>
<organism evidence="9 10">
    <name type="scientific">Thlaspi arvense</name>
    <name type="common">Field penny-cress</name>
    <dbReference type="NCBI Taxonomy" id="13288"/>
    <lineage>
        <taxon>Eukaryota</taxon>
        <taxon>Viridiplantae</taxon>
        <taxon>Streptophyta</taxon>
        <taxon>Embryophyta</taxon>
        <taxon>Tracheophyta</taxon>
        <taxon>Spermatophyta</taxon>
        <taxon>Magnoliopsida</taxon>
        <taxon>eudicotyledons</taxon>
        <taxon>Gunneridae</taxon>
        <taxon>Pentapetalae</taxon>
        <taxon>rosids</taxon>
        <taxon>malvids</taxon>
        <taxon>Brassicales</taxon>
        <taxon>Brassicaceae</taxon>
        <taxon>Thlaspideae</taxon>
        <taxon>Thlaspi</taxon>
    </lineage>
</organism>
<evidence type="ECO:0000256" key="3">
    <source>
        <dbReference type="ARBA" id="ARBA00022729"/>
    </source>
</evidence>
<dbReference type="CDD" id="cd21115">
    <property type="entry name" value="legumain_C"/>
    <property type="match status" value="1"/>
</dbReference>
<dbReference type="PIRSF" id="PIRSF019663">
    <property type="entry name" value="Legumain"/>
    <property type="match status" value="1"/>
</dbReference>
<dbReference type="Pfam" id="PF01650">
    <property type="entry name" value="Peptidase_C13"/>
    <property type="match status" value="1"/>
</dbReference>
<protein>
    <recommendedName>
        <fullName evidence="8">Legumain prodomain domain-containing protein</fullName>
    </recommendedName>
</protein>
<evidence type="ECO:0000256" key="4">
    <source>
        <dbReference type="ARBA" id="ARBA00022801"/>
    </source>
</evidence>
<gene>
    <name evidence="9" type="ORF">TAV2_LOCUS13721</name>
</gene>
<dbReference type="GO" id="GO:0006624">
    <property type="term" value="P:vacuolar protein processing"/>
    <property type="evidence" value="ECO:0007669"/>
    <property type="project" value="TreeGrafter"/>
</dbReference>
<evidence type="ECO:0000256" key="6">
    <source>
        <dbReference type="PIRSR" id="PIRSR019663-1"/>
    </source>
</evidence>
<dbReference type="GO" id="GO:0005773">
    <property type="term" value="C:vacuole"/>
    <property type="evidence" value="ECO:0007669"/>
    <property type="project" value="GOC"/>
</dbReference>
<dbReference type="InterPro" id="IPR046427">
    <property type="entry name" value="Legumain_prodom_sf"/>
</dbReference>
<evidence type="ECO:0000256" key="1">
    <source>
        <dbReference type="ARBA" id="ARBA00009941"/>
    </source>
</evidence>